<accession>F9WNQ8</accession>
<gene>
    <name evidence="3" type="ORF">TvY486_0018720</name>
</gene>
<organism evidence="3 4">
    <name type="scientific">Trypanosoma vivax (strain Y486)</name>
    <dbReference type="NCBI Taxonomy" id="1055687"/>
    <lineage>
        <taxon>Eukaryota</taxon>
        <taxon>Discoba</taxon>
        <taxon>Euglenozoa</taxon>
        <taxon>Kinetoplastea</taxon>
        <taxon>Metakinetoplastina</taxon>
        <taxon>Trypanosomatida</taxon>
        <taxon>Trypanosomatidae</taxon>
        <taxon>Trypanosoma</taxon>
        <taxon>Duttonella</taxon>
    </lineage>
</organism>
<keyword evidence="1" id="KW-0175">Coiled coil</keyword>
<evidence type="ECO:0000313" key="4">
    <source>
        <dbReference type="Proteomes" id="UP000009027"/>
    </source>
</evidence>
<reference evidence="3 4" key="1">
    <citation type="journal article" date="2012" name="Proc. Natl. Acad. Sci. U.S.A.">
        <title>Antigenic diversity is generated by distinct evolutionary mechanisms in African trypanosome species.</title>
        <authorList>
            <person name="Jackson A.P."/>
            <person name="Berry A."/>
            <person name="Aslett M."/>
            <person name="Allison H.C."/>
            <person name="Burton P."/>
            <person name="Vavrova-Anderson J."/>
            <person name="Brown R."/>
            <person name="Browne H."/>
            <person name="Corton N."/>
            <person name="Hauser H."/>
            <person name="Gamble J."/>
            <person name="Gilderthorp R."/>
            <person name="Marcello L."/>
            <person name="McQuillan J."/>
            <person name="Otto T.D."/>
            <person name="Quail M.A."/>
            <person name="Sanders M.J."/>
            <person name="van Tonder A."/>
            <person name="Ginger M.L."/>
            <person name="Field M.C."/>
            <person name="Barry J.D."/>
            <person name="Hertz-Fowler C."/>
            <person name="Berriman M."/>
        </authorList>
    </citation>
    <scope>NUCLEOTIDE SEQUENCE</scope>
    <source>
        <strain evidence="3 4">Y486</strain>
    </source>
</reference>
<evidence type="ECO:0000256" key="1">
    <source>
        <dbReference type="SAM" id="Coils"/>
    </source>
</evidence>
<dbReference type="Proteomes" id="UP000009027">
    <property type="component" value="Unassembled WGS sequence"/>
</dbReference>
<dbReference type="AlphaFoldDB" id="F9WNQ8"/>
<evidence type="ECO:0000256" key="2">
    <source>
        <dbReference type="SAM" id="MobiDB-lite"/>
    </source>
</evidence>
<name>F9WNQ8_TRYVY</name>
<dbReference type="VEuPathDB" id="TriTrypDB:TvY486_0018720"/>
<protein>
    <submittedName>
        <fullName evidence="3">Uncharacterized protein</fullName>
    </submittedName>
</protein>
<sequence>MKAIYGTTKLGSEQKVPNEGEETNELLAMLRGTKATNGGFDAVDNDPGLILPMILLCNDGRSGNKGCGTSEGNTCPCSPQPVSNGSLENTEAKGWVWKVLKATEGTDMDSAKHLIIGNWLITKHICENRTTHVRSLGTAADLAAQLEHAAHGIVHAMKPSGKADGYKGQKMCLGQVVSNQACDGGKSSGAYACACFDKAAEANRGKGIKFINHLLAAANALRRLQRLRDEVTRHKATINAIEERRLSAKEKRADTGNTGKINTSARAGKGEQEQQPNVAAGKGAAPTTESACEQMGGQWDAHRQACSHRRRRGARRQSSRGKHRRKGRRKPVGSNSGKHGGAGRTARSAPLRASTSIAKAHTQKHSTADTRTHATGEKRAKNTKPVRSRA</sequence>
<feature type="compositionally biased region" description="Basic residues" evidence="2">
    <location>
        <begin position="381"/>
        <end position="390"/>
    </location>
</feature>
<feature type="compositionally biased region" description="Basic residues" evidence="2">
    <location>
        <begin position="305"/>
        <end position="331"/>
    </location>
</feature>
<proteinExistence type="predicted"/>
<feature type="coiled-coil region" evidence="1">
    <location>
        <begin position="217"/>
        <end position="244"/>
    </location>
</feature>
<evidence type="ECO:0000313" key="3">
    <source>
        <dbReference type="EMBL" id="CCD19179.1"/>
    </source>
</evidence>
<feature type="region of interest" description="Disordered" evidence="2">
    <location>
        <begin position="248"/>
        <end position="390"/>
    </location>
</feature>
<dbReference type="EMBL" id="CAEX01002793">
    <property type="protein sequence ID" value="CCD19179.1"/>
    <property type="molecule type" value="Genomic_DNA"/>
</dbReference>
<feature type="compositionally biased region" description="Basic and acidic residues" evidence="2">
    <location>
        <begin position="366"/>
        <end position="380"/>
    </location>
</feature>
<feature type="compositionally biased region" description="Polar residues" evidence="2">
    <location>
        <begin position="255"/>
        <end position="265"/>
    </location>
</feature>
<keyword evidence="4" id="KW-1185">Reference proteome</keyword>